<keyword evidence="7 9" id="KW-0663">Pyridoxal phosphate</keyword>
<comment type="similarity">
    <text evidence="3 9">Belongs to the class-II pyridoxal-phosphate-dependent aminotransferase family. Histidinol-phosphate aminotransferase subfamily.</text>
</comment>
<comment type="subunit">
    <text evidence="4 9">Homodimer.</text>
</comment>
<evidence type="ECO:0000256" key="4">
    <source>
        <dbReference type="ARBA" id="ARBA00011738"/>
    </source>
</evidence>
<evidence type="ECO:0000256" key="9">
    <source>
        <dbReference type="HAMAP-Rule" id="MF_01023"/>
    </source>
</evidence>
<evidence type="ECO:0000256" key="5">
    <source>
        <dbReference type="ARBA" id="ARBA00022576"/>
    </source>
</evidence>
<dbReference type="Pfam" id="PF00155">
    <property type="entry name" value="Aminotran_1_2"/>
    <property type="match status" value="1"/>
</dbReference>
<evidence type="ECO:0000256" key="1">
    <source>
        <dbReference type="ARBA" id="ARBA00001933"/>
    </source>
</evidence>
<dbReference type="GO" id="GO:0004400">
    <property type="term" value="F:histidinol-phosphate transaminase activity"/>
    <property type="evidence" value="ECO:0007669"/>
    <property type="project" value="UniProtKB-UniRule"/>
</dbReference>
<evidence type="ECO:0000256" key="6">
    <source>
        <dbReference type="ARBA" id="ARBA00022679"/>
    </source>
</evidence>
<evidence type="ECO:0000313" key="11">
    <source>
        <dbReference type="EMBL" id="CUU82630.1"/>
    </source>
</evidence>
<dbReference type="EC" id="2.6.1.9" evidence="9"/>
<dbReference type="PANTHER" id="PTHR43643">
    <property type="entry name" value="HISTIDINOL-PHOSPHATE AMINOTRANSFERASE 2"/>
    <property type="match status" value="1"/>
</dbReference>
<dbReference type="SUPFAM" id="SSF53383">
    <property type="entry name" value="PLP-dependent transferases"/>
    <property type="match status" value="1"/>
</dbReference>
<dbReference type="RefSeq" id="WP_059435206.1">
    <property type="nucleotide sequence ID" value="NZ_FAVB01000003.1"/>
</dbReference>
<comment type="catalytic activity">
    <reaction evidence="8 9">
        <text>L-histidinol phosphate + 2-oxoglutarate = 3-(imidazol-4-yl)-2-oxopropyl phosphate + L-glutamate</text>
        <dbReference type="Rhea" id="RHEA:23744"/>
        <dbReference type="ChEBI" id="CHEBI:16810"/>
        <dbReference type="ChEBI" id="CHEBI:29985"/>
        <dbReference type="ChEBI" id="CHEBI:57766"/>
        <dbReference type="ChEBI" id="CHEBI:57980"/>
        <dbReference type="EC" id="2.6.1.9"/>
    </reaction>
</comment>
<keyword evidence="6 9" id="KW-0808">Transferase</keyword>
<sequence length="366" mass="41062">MKFNTHLQNLPIYEAGKPIELVTREFGIDPKDVIKLASNENPLGTSKKVISIIKEKASNASLYPDDSFYELKDALANLYEVSSKNIIIGSGSDQIIEFALHAKANEKSAILTAGITFAMYEIYAKHVGAKIYKTKSKEHNLKELKELYLAHKDEISIIFLCLPNNPLGECPDAKEVMDFISIVSEDTLVVTDCAYIEFAKFKDSKKAINPKELISKFKNTLYLGTFSKAYGLGGMRVGYGIANTEIITALHKLRAPFNITTLSLAAALQALNDQKFIEKTLKNNLEEMKVYEKFAKKNGIEFIPSYTNFITFVFDKKQNASQIADNLLKKGIILRNLKSYGLNAIRITIGKKKQNKRVLAELKKEI</sequence>
<feature type="domain" description="Aminotransferase class I/classII large" evidence="10">
    <location>
        <begin position="31"/>
        <end position="360"/>
    </location>
</feature>
<keyword evidence="9" id="KW-0368">Histidine biosynthesis</keyword>
<keyword evidence="12" id="KW-1185">Reference proteome</keyword>
<organism evidence="11 12">
    <name type="scientific">Campylobacter hyointestinalis subsp. hyointestinalis</name>
    <dbReference type="NCBI Taxonomy" id="91352"/>
    <lineage>
        <taxon>Bacteria</taxon>
        <taxon>Pseudomonadati</taxon>
        <taxon>Campylobacterota</taxon>
        <taxon>Epsilonproteobacteria</taxon>
        <taxon>Campylobacterales</taxon>
        <taxon>Campylobacteraceae</taxon>
        <taxon>Campylobacter</taxon>
    </lineage>
</organism>
<dbReference type="Gene3D" id="3.90.1150.10">
    <property type="entry name" value="Aspartate Aminotransferase, domain 1"/>
    <property type="match status" value="1"/>
</dbReference>
<dbReference type="NCBIfam" id="TIGR01141">
    <property type="entry name" value="hisC"/>
    <property type="match status" value="1"/>
</dbReference>
<reference evidence="11 12" key="1">
    <citation type="submission" date="2015-11" db="EMBL/GenBank/DDBJ databases">
        <authorList>
            <consortium name="Pathogen Informatics"/>
        </authorList>
    </citation>
    <scope>NUCLEOTIDE SEQUENCE [LARGE SCALE GENOMIC DNA]</scope>
    <source>
        <strain evidence="11 12">006A-0059</strain>
    </source>
</reference>
<evidence type="ECO:0000313" key="12">
    <source>
        <dbReference type="Proteomes" id="UP000052237"/>
    </source>
</evidence>
<dbReference type="InterPro" id="IPR004839">
    <property type="entry name" value="Aminotransferase_I/II_large"/>
</dbReference>
<comment type="pathway">
    <text evidence="2 9">Amino-acid biosynthesis; L-histidine biosynthesis; L-histidine from 5-phospho-alpha-D-ribose 1-diphosphate: step 7/9.</text>
</comment>
<evidence type="ECO:0000259" key="10">
    <source>
        <dbReference type="Pfam" id="PF00155"/>
    </source>
</evidence>
<protein>
    <recommendedName>
        <fullName evidence="9">Histidinol-phosphate aminotransferase</fullName>
        <ecNumber evidence="9">2.6.1.9</ecNumber>
    </recommendedName>
    <alternativeName>
        <fullName evidence="9">Imidazole acetol-phosphate transaminase</fullName>
    </alternativeName>
</protein>
<keyword evidence="9" id="KW-0028">Amino-acid biosynthesis</keyword>
<dbReference type="EMBL" id="FAVB01000003">
    <property type="protein sequence ID" value="CUU82630.1"/>
    <property type="molecule type" value="Genomic_DNA"/>
</dbReference>
<proteinExistence type="inferred from homology"/>
<dbReference type="InterPro" id="IPR015422">
    <property type="entry name" value="PyrdxlP-dep_Trfase_small"/>
</dbReference>
<dbReference type="InterPro" id="IPR015424">
    <property type="entry name" value="PyrdxlP-dep_Trfase"/>
</dbReference>
<dbReference type="GO" id="GO:0030170">
    <property type="term" value="F:pyridoxal phosphate binding"/>
    <property type="evidence" value="ECO:0007669"/>
    <property type="project" value="InterPro"/>
</dbReference>
<dbReference type="PANTHER" id="PTHR43643:SF3">
    <property type="entry name" value="HISTIDINOL-PHOSPHATE AMINOTRANSFERASE"/>
    <property type="match status" value="1"/>
</dbReference>
<dbReference type="AlphaFoldDB" id="A0A0S4S8H4"/>
<dbReference type="UniPathway" id="UPA00031">
    <property type="reaction ID" value="UER00012"/>
</dbReference>
<dbReference type="InterPro" id="IPR005861">
    <property type="entry name" value="HisP_aminotrans"/>
</dbReference>
<evidence type="ECO:0000256" key="7">
    <source>
        <dbReference type="ARBA" id="ARBA00022898"/>
    </source>
</evidence>
<dbReference type="InterPro" id="IPR001917">
    <property type="entry name" value="Aminotrans_II_pyridoxalP_BS"/>
</dbReference>
<evidence type="ECO:0000256" key="3">
    <source>
        <dbReference type="ARBA" id="ARBA00007970"/>
    </source>
</evidence>
<evidence type="ECO:0000256" key="8">
    <source>
        <dbReference type="ARBA" id="ARBA00047481"/>
    </source>
</evidence>
<keyword evidence="5 9" id="KW-0032">Aminotransferase</keyword>
<dbReference type="CDD" id="cd00609">
    <property type="entry name" value="AAT_like"/>
    <property type="match status" value="1"/>
</dbReference>
<dbReference type="Gene3D" id="3.40.640.10">
    <property type="entry name" value="Type I PLP-dependent aspartate aminotransferase-like (Major domain)"/>
    <property type="match status" value="1"/>
</dbReference>
<accession>A0A0S4S8H4</accession>
<feature type="modified residue" description="N6-(pyridoxal phosphate)lysine" evidence="9">
    <location>
        <position position="228"/>
    </location>
</feature>
<name>A0A0S4S8H4_CAMHY</name>
<comment type="caution">
    <text evidence="11">The sequence shown here is derived from an EMBL/GenBank/DDBJ whole genome shotgun (WGS) entry which is preliminary data.</text>
</comment>
<evidence type="ECO:0000256" key="2">
    <source>
        <dbReference type="ARBA" id="ARBA00005011"/>
    </source>
</evidence>
<dbReference type="Proteomes" id="UP000052237">
    <property type="component" value="Unassembled WGS sequence"/>
</dbReference>
<dbReference type="InterPro" id="IPR015421">
    <property type="entry name" value="PyrdxlP-dep_Trfase_major"/>
</dbReference>
<comment type="cofactor">
    <cofactor evidence="1 9">
        <name>pyridoxal 5'-phosphate</name>
        <dbReference type="ChEBI" id="CHEBI:597326"/>
    </cofactor>
</comment>
<dbReference type="PROSITE" id="PS00599">
    <property type="entry name" value="AA_TRANSFER_CLASS_2"/>
    <property type="match status" value="1"/>
</dbReference>
<dbReference type="HAMAP" id="MF_01023">
    <property type="entry name" value="HisC_aminotrans_2"/>
    <property type="match status" value="1"/>
</dbReference>
<gene>
    <name evidence="9 11" type="primary">hisC</name>
    <name evidence="11" type="ORF">ERS686654_01329</name>
</gene>
<dbReference type="InterPro" id="IPR050106">
    <property type="entry name" value="HistidinolP_aminotransfase"/>
</dbReference>
<dbReference type="GO" id="GO:0000105">
    <property type="term" value="P:L-histidine biosynthetic process"/>
    <property type="evidence" value="ECO:0007669"/>
    <property type="project" value="UniProtKB-UniRule"/>
</dbReference>